<dbReference type="Pfam" id="PF03634">
    <property type="entry name" value="TCP"/>
    <property type="match status" value="1"/>
</dbReference>
<keyword evidence="5" id="KW-0539">Nucleus</keyword>
<dbReference type="GO" id="GO:0003700">
    <property type="term" value="F:DNA-binding transcription factor activity"/>
    <property type="evidence" value="ECO:0007669"/>
    <property type="project" value="InterPro"/>
</dbReference>
<dbReference type="InterPro" id="IPR005333">
    <property type="entry name" value="Transcription_factor_TCP"/>
</dbReference>
<dbReference type="PROSITE" id="PS51369">
    <property type="entry name" value="TCP"/>
    <property type="match status" value="1"/>
</dbReference>
<keyword evidence="2" id="KW-0805">Transcription regulation</keyword>
<dbReference type="PANTHER" id="PTHR31072:SF1">
    <property type="entry name" value="TRANSCRIPTION FACTOR TCP9"/>
    <property type="match status" value="1"/>
</dbReference>
<comment type="subcellular location">
    <subcellularLocation>
        <location evidence="1">Nucleus</location>
    </subcellularLocation>
</comment>
<dbReference type="PANTHER" id="PTHR31072">
    <property type="entry name" value="TRANSCRIPTION FACTOR TCP4-RELATED"/>
    <property type="match status" value="1"/>
</dbReference>
<sequence>MAAIENQSIEPDDNENTKILPADPLLGDPPEFAITAVEQSAEPPRRGALVPAPKEEPADADVQGLIPVGIMPNEKSAVVAPAKRPSKDRHTKVEGRGRRIRMPAPCAARIFQLTRELGHKSDGETIRWLLERAEPAIIEATGTGTVPAIAVSVNGTLKIPTTPVTTTEGDATKKKRKRASNSEFYDVKDSVSISSSFAPVASMAPQGLVPVWTVGCGAGVVPSSAMPTGAFFMIPPTGAAIAGPSNQPQLWAIPAGATPVFNVSARPISNFVSAMQPGVSLSHGGSGSGSGGEDQIPADSSSNTASGEKAGKASTMAPSSSSTATTTTQMLRDFSLEIYDKKELQFMVSSSGDKPPSSKP</sequence>
<dbReference type="AlphaFoldDB" id="A0A3Q8T9Y2"/>
<evidence type="ECO:0000256" key="2">
    <source>
        <dbReference type="ARBA" id="ARBA00023015"/>
    </source>
</evidence>
<name>A0A3Q8T9Y2_DIOKA</name>
<feature type="region of interest" description="Disordered" evidence="6">
    <location>
        <begin position="77"/>
        <end position="96"/>
    </location>
</feature>
<reference evidence="8" key="1">
    <citation type="submission" date="2018-04" db="EMBL/GenBank/DDBJ databases">
        <title>Isolation and characterization of transcription inhibitors in persimmon fruit postharvest deastringency.</title>
        <authorList>
            <person name="Zhu Q."/>
            <person name="Deng C."/>
            <person name="Yin X."/>
        </authorList>
    </citation>
    <scope>NUCLEOTIDE SEQUENCE</scope>
</reference>
<dbReference type="GO" id="GO:0043565">
    <property type="term" value="F:sequence-specific DNA binding"/>
    <property type="evidence" value="ECO:0007669"/>
    <property type="project" value="TreeGrafter"/>
</dbReference>
<feature type="compositionally biased region" description="Low complexity" evidence="6">
    <location>
        <begin position="313"/>
        <end position="328"/>
    </location>
</feature>
<evidence type="ECO:0000256" key="4">
    <source>
        <dbReference type="ARBA" id="ARBA00023163"/>
    </source>
</evidence>
<keyword evidence="4" id="KW-0804">Transcription</keyword>
<proteinExistence type="evidence at transcript level"/>
<dbReference type="EMBL" id="MH210724">
    <property type="protein sequence ID" value="AZL19395.1"/>
    <property type="molecule type" value="mRNA"/>
</dbReference>
<accession>A0A3Q8T9Y2</accession>
<dbReference type="InterPro" id="IPR017887">
    <property type="entry name" value="TF_TCP_subgr"/>
</dbReference>
<evidence type="ECO:0000256" key="1">
    <source>
        <dbReference type="ARBA" id="ARBA00004123"/>
    </source>
</evidence>
<evidence type="ECO:0000259" key="7">
    <source>
        <dbReference type="PROSITE" id="PS51369"/>
    </source>
</evidence>
<evidence type="ECO:0000256" key="6">
    <source>
        <dbReference type="SAM" id="MobiDB-lite"/>
    </source>
</evidence>
<feature type="domain" description="TCP" evidence="7">
    <location>
        <begin position="86"/>
        <end position="140"/>
    </location>
</feature>
<evidence type="ECO:0000256" key="3">
    <source>
        <dbReference type="ARBA" id="ARBA00023125"/>
    </source>
</evidence>
<feature type="region of interest" description="Disordered" evidence="6">
    <location>
        <begin position="1"/>
        <end position="60"/>
    </location>
</feature>
<protein>
    <submittedName>
        <fullName evidence="8">Transcription factor TCP2</fullName>
    </submittedName>
</protein>
<evidence type="ECO:0000256" key="5">
    <source>
        <dbReference type="ARBA" id="ARBA00023242"/>
    </source>
</evidence>
<feature type="region of interest" description="Disordered" evidence="6">
    <location>
        <begin position="280"/>
        <end position="328"/>
    </location>
</feature>
<organism evidence="8">
    <name type="scientific">Diospyros kaki</name>
    <name type="common">Kaki persimmon</name>
    <name type="synonym">Diospyros chinensis</name>
    <dbReference type="NCBI Taxonomy" id="35925"/>
    <lineage>
        <taxon>Eukaryota</taxon>
        <taxon>Viridiplantae</taxon>
        <taxon>Streptophyta</taxon>
        <taxon>Embryophyta</taxon>
        <taxon>Tracheophyta</taxon>
        <taxon>Spermatophyta</taxon>
        <taxon>Magnoliopsida</taxon>
        <taxon>eudicotyledons</taxon>
        <taxon>Gunneridae</taxon>
        <taxon>Pentapetalae</taxon>
        <taxon>asterids</taxon>
        <taxon>Ericales</taxon>
        <taxon>Ebenaceae</taxon>
        <taxon>Diospyros</taxon>
    </lineage>
</organism>
<evidence type="ECO:0000313" key="8">
    <source>
        <dbReference type="EMBL" id="AZL19395.1"/>
    </source>
</evidence>
<keyword evidence="3" id="KW-0238">DNA-binding</keyword>
<dbReference type="GO" id="GO:0005634">
    <property type="term" value="C:nucleus"/>
    <property type="evidence" value="ECO:0007669"/>
    <property type="project" value="UniProtKB-SubCell"/>
</dbReference>